<dbReference type="EMBL" id="CAJOBI010000013">
    <property type="protein sequence ID" value="CAF3781434.1"/>
    <property type="molecule type" value="Genomic_DNA"/>
</dbReference>
<gene>
    <name evidence="11" type="ORF">SMN809_LOCUS155</name>
</gene>
<evidence type="ECO:0000259" key="10">
    <source>
        <dbReference type="PROSITE" id="PS50067"/>
    </source>
</evidence>
<dbReference type="SMART" id="SM00129">
    <property type="entry name" value="KISc"/>
    <property type="match status" value="1"/>
</dbReference>
<dbReference type="SUPFAM" id="SSF50729">
    <property type="entry name" value="PH domain-like"/>
    <property type="match status" value="1"/>
</dbReference>
<dbReference type="SUPFAM" id="SSF50044">
    <property type="entry name" value="SH3-domain"/>
    <property type="match status" value="1"/>
</dbReference>
<evidence type="ECO:0000256" key="2">
    <source>
        <dbReference type="ARBA" id="ARBA00022741"/>
    </source>
</evidence>
<feature type="compositionally biased region" description="Low complexity" evidence="7">
    <location>
        <begin position="484"/>
        <end position="510"/>
    </location>
</feature>
<keyword evidence="6" id="KW-0175">Coiled coil</keyword>
<dbReference type="PROSITE" id="PS00411">
    <property type="entry name" value="KINESIN_MOTOR_1"/>
    <property type="match status" value="1"/>
</dbReference>
<dbReference type="SMART" id="SM00326">
    <property type="entry name" value="SH3"/>
    <property type="match status" value="1"/>
</dbReference>
<accession>A0A8S2J5F3</accession>
<reference evidence="11" key="1">
    <citation type="submission" date="2021-02" db="EMBL/GenBank/DDBJ databases">
        <authorList>
            <person name="Nowell W R."/>
        </authorList>
    </citation>
    <scope>NUCLEOTIDE SEQUENCE</scope>
</reference>
<evidence type="ECO:0000313" key="12">
    <source>
        <dbReference type="Proteomes" id="UP000676336"/>
    </source>
</evidence>
<name>A0A8S2J5F3_9BILA</name>
<feature type="domain" description="DH" evidence="9">
    <location>
        <begin position="89"/>
        <end position="264"/>
    </location>
</feature>
<dbReference type="InterPro" id="IPR027417">
    <property type="entry name" value="P-loop_NTPase"/>
</dbReference>
<dbReference type="Gene3D" id="1.20.900.10">
    <property type="entry name" value="Dbl homology (DH) domain"/>
    <property type="match status" value="1"/>
</dbReference>
<protein>
    <recommendedName>
        <fullName evidence="13">Rho guanine nucleotide exchange factor 7</fullName>
    </recommendedName>
</protein>
<dbReference type="GO" id="GO:0003777">
    <property type="term" value="F:microtubule motor activity"/>
    <property type="evidence" value="ECO:0007669"/>
    <property type="project" value="InterPro"/>
</dbReference>
<dbReference type="PROSITE" id="PS50067">
    <property type="entry name" value="KINESIN_MOTOR_2"/>
    <property type="match status" value="1"/>
</dbReference>
<feature type="domain" description="SH3" evidence="8">
    <location>
        <begin position="7"/>
        <end position="67"/>
    </location>
</feature>
<evidence type="ECO:0000313" key="11">
    <source>
        <dbReference type="EMBL" id="CAF3781434.1"/>
    </source>
</evidence>
<feature type="compositionally biased region" description="Polar residues" evidence="7">
    <location>
        <begin position="511"/>
        <end position="527"/>
    </location>
</feature>
<evidence type="ECO:0008006" key="13">
    <source>
        <dbReference type="Google" id="ProtNLM"/>
    </source>
</evidence>
<evidence type="ECO:0000256" key="3">
    <source>
        <dbReference type="ARBA" id="ARBA00022840"/>
    </source>
</evidence>
<dbReference type="PROSITE" id="PS50002">
    <property type="entry name" value="SH3"/>
    <property type="match status" value="1"/>
</dbReference>
<dbReference type="Pfam" id="PF14604">
    <property type="entry name" value="SH3_9"/>
    <property type="match status" value="1"/>
</dbReference>
<dbReference type="GO" id="GO:0008017">
    <property type="term" value="F:microtubule binding"/>
    <property type="evidence" value="ECO:0007669"/>
    <property type="project" value="InterPro"/>
</dbReference>
<feature type="region of interest" description="Disordered" evidence="7">
    <location>
        <begin position="411"/>
        <end position="450"/>
    </location>
</feature>
<evidence type="ECO:0000259" key="9">
    <source>
        <dbReference type="PROSITE" id="PS50010"/>
    </source>
</evidence>
<dbReference type="PANTHER" id="PTHR46026">
    <property type="entry name" value="RHO-TYPE GUANINE NUCLEOTIDE EXCHANGE FACTOR, ISOFORM F"/>
    <property type="match status" value="1"/>
</dbReference>
<feature type="coiled-coil region" evidence="6">
    <location>
        <begin position="643"/>
        <end position="673"/>
    </location>
</feature>
<dbReference type="InterPro" id="IPR011993">
    <property type="entry name" value="PH-like_dom_sf"/>
</dbReference>
<evidence type="ECO:0000256" key="1">
    <source>
        <dbReference type="ARBA" id="ARBA00022443"/>
    </source>
</evidence>
<comment type="caution">
    <text evidence="5">Lacks conserved residue(s) required for the propagation of feature annotation.</text>
</comment>
<comment type="similarity">
    <text evidence="5">Belongs to the TRAFAC class myosin-kinesin ATPase superfamily. Kinesin family.</text>
</comment>
<dbReference type="InterPro" id="IPR001752">
    <property type="entry name" value="Kinesin_motor_dom"/>
</dbReference>
<dbReference type="Pfam" id="PF00621">
    <property type="entry name" value="RhoGEF"/>
    <property type="match status" value="1"/>
</dbReference>
<dbReference type="Pfam" id="PF00225">
    <property type="entry name" value="Kinesin"/>
    <property type="match status" value="1"/>
</dbReference>
<dbReference type="GO" id="GO:0005085">
    <property type="term" value="F:guanyl-nucleotide exchange factor activity"/>
    <property type="evidence" value="ECO:0007669"/>
    <property type="project" value="InterPro"/>
</dbReference>
<dbReference type="Gene3D" id="3.40.850.10">
    <property type="entry name" value="Kinesin motor domain"/>
    <property type="match status" value="1"/>
</dbReference>
<keyword evidence="3" id="KW-0067">ATP-binding</keyword>
<evidence type="ECO:0000256" key="7">
    <source>
        <dbReference type="SAM" id="MobiDB-lite"/>
    </source>
</evidence>
<dbReference type="InterPro" id="IPR036961">
    <property type="entry name" value="Kinesin_motor_dom_sf"/>
</dbReference>
<dbReference type="Gene3D" id="2.30.30.40">
    <property type="entry name" value="SH3 Domains"/>
    <property type="match status" value="1"/>
</dbReference>
<dbReference type="GO" id="GO:0007018">
    <property type="term" value="P:microtubule-based movement"/>
    <property type="evidence" value="ECO:0007669"/>
    <property type="project" value="InterPro"/>
</dbReference>
<dbReference type="GO" id="GO:0005524">
    <property type="term" value="F:ATP binding"/>
    <property type="evidence" value="ECO:0007669"/>
    <property type="project" value="UniProtKB-KW"/>
</dbReference>
<feature type="region of interest" description="Disordered" evidence="7">
    <location>
        <begin position="469"/>
        <end position="527"/>
    </location>
</feature>
<dbReference type="InterPro" id="IPR000219">
    <property type="entry name" value="DH_dom"/>
</dbReference>
<comment type="caution">
    <text evidence="11">The sequence shown here is derived from an EMBL/GenBank/DDBJ whole genome shotgun (WGS) entry which is preliminary data.</text>
</comment>
<dbReference type="InterPro" id="IPR019821">
    <property type="entry name" value="Kinesin_motor_CS"/>
</dbReference>
<dbReference type="SUPFAM" id="SSF48065">
    <property type="entry name" value="DBL homology domain (DH-domain)"/>
    <property type="match status" value="1"/>
</dbReference>
<feature type="domain" description="Kinesin motor" evidence="10">
    <location>
        <begin position="668"/>
        <end position="861"/>
    </location>
</feature>
<keyword evidence="2" id="KW-0547">Nucleotide-binding</keyword>
<dbReference type="InterPro" id="IPR001452">
    <property type="entry name" value="SH3_domain"/>
</dbReference>
<dbReference type="PROSITE" id="PS50010">
    <property type="entry name" value="DH_2"/>
    <property type="match status" value="1"/>
</dbReference>
<evidence type="ECO:0000259" key="8">
    <source>
        <dbReference type="PROSITE" id="PS50002"/>
    </source>
</evidence>
<dbReference type="GO" id="GO:0005737">
    <property type="term" value="C:cytoplasm"/>
    <property type="evidence" value="ECO:0007669"/>
    <property type="project" value="TreeGrafter"/>
</dbReference>
<dbReference type="PRINTS" id="PR00380">
    <property type="entry name" value="KINESINHEAVY"/>
</dbReference>
<dbReference type="InterPro" id="IPR035899">
    <property type="entry name" value="DBL_dom_sf"/>
</dbReference>
<evidence type="ECO:0000256" key="5">
    <source>
        <dbReference type="PROSITE-ProRule" id="PRU00283"/>
    </source>
</evidence>
<organism evidence="11 12">
    <name type="scientific">Rotaria magnacalcarata</name>
    <dbReference type="NCBI Taxonomy" id="392030"/>
    <lineage>
        <taxon>Eukaryota</taxon>
        <taxon>Metazoa</taxon>
        <taxon>Spiralia</taxon>
        <taxon>Gnathifera</taxon>
        <taxon>Rotifera</taxon>
        <taxon>Eurotatoria</taxon>
        <taxon>Bdelloidea</taxon>
        <taxon>Philodinida</taxon>
        <taxon>Philodinidae</taxon>
        <taxon>Rotaria</taxon>
    </lineage>
</organism>
<sequence>MEQQNNVGKTLVTALYAFKAQNTDELSFAKNDTIVITQAPPDGGWWEGTLDGKTGWFPSNYVEQIIHKTDSTPSTQSASSQQCAEMRTHRDVILESLLEGEQRYVTDLEDFYVKIIQPLAHTLSTSGQPHLYLDVHYMDELIKFHRHLAHVLRDTMKTQHRIGGIFLQLAPSLKPILEAYCYQHAKALFLLSHNKDRILTALAKVDSSTDPNHAYIQLIKNLSLPLNRLEKYANLLKEYLHNLEEFHIDRGDAQRAAEYYAELACSGAEWRKRKEWELDIVHSTIHGLSSDSLISFGDAICLSPVNILSETFGQIALERIAILYQSTLFLLSSIKSSNAQQEYQVENRFPIHQITVSKILDDNVLGKRALKINVSAPANQSMIISFPSPVEYHEWCEKFCSLITPKSPQSYHQHNLNAPYTPQQVSKSSSSLTGQATKPSPHSAVNTSIKNPFLSPTLKANLTPTAWSKGCLRPHSPLRPRQQGSMGSHSSTTTTGTNSIGSPIPSSGTGMNMNDSSNSPNESGSNRTLKRFMTMKKSKANEFLKRVETSEGDALLLSVIEAYCATNTSSGTAIAGLNSLISKTRHSIPVTGTTNNGNLEHPSPSISGQQNFFADHSSIPLSYGQLTNTTNTDVDRRAMFDMMNELRLGFRTLQQELEEERRARRNLEELHDLLLPRNSSKLSSRLELRENPRSSGVHITNLTWKNVYSIDECLKFKRFGDLARTMGSTQMNRDSSRSHTMFSLSIQYQNNSQTKLFRQGKLNFVDLAGSERQIKTGVSGQQLLESAKINLSLSALNKVISSLVQTNTTHIPYRDSKLTRLLQDSIGGTTKTIMIACISPSEDNYDETLCTLRYASRTKNIRNTPIINENSSYVLLQQYAEEIQRLRAIINSSNIHMHSLSRSVVLNETRFDDQHSLKTICDRQISSENSPATMIKCQRSVSCQTVSILAATVISSTQTAYDINDEHSKQIIILFDDNQQSYEFLAWHSCQLSSTSYQKLIILVKENKNENSWLGTLTAKTNENQSLIWKNHLYHRQYQLQLSKQTDSRITHFAIEETIDSRSSSPTRSLILYTSSNYIILNNNIFLSLSYKNLPINNHFITLKEHTGSIYYLSDMLYSLSKNELLVFILDQNYHYRLHHIILNEKFSLENNEQVDVEHCCCCLNSENEALKTKFISSSHFLSFINMSCEIEEEQEENKTNMHLINLDNNILCFE</sequence>
<dbReference type="PRINTS" id="PR00452">
    <property type="entry name" value="SH3DOMAIN"/>
</dbReference>
<dbReference type="Gene3D" id="2.30.29.30">
    <property type="entry name" value="Pleckstrin-homology domain (PH domain)/Phosphotyrosine-binding domain (PTB)"/>
    <property type="match status" value="1"/>
</dbReference>
<dbReference type="SMART" id="SM00325">
    <property type="entry name" value="RhoGEF"/>
    <property type="match status" value="1"/>
</dbReference>
<dbReference type="InterPro" id="IPR036028">
    <property type="entry name" value="SH3-like_dom_sf"/>
</dbReference>
<proteinExistence type="inferred from homology"/>
<dbReference type="SUPFAM" id="SSF52540">
    <property type="entry name" value="P-loop containing nucleoside triphosphate hydrolases"/>
    <property type="match status" value="1"/>
</dbReference>
<dbReference type="FunFam" id="2.30.30.40:FF:000072">
    <property type="entry name" value="Unconventional Myosin IB"/>
    <property type="match status" value="1"/>
</dbReference>
<evidence type="ECO:0000256" key="4">
    <source>
        <dbReference type="PROSITE-ProRule" id="PRU00192"/>
    </source>
</evidence>
<dbReference type="Proteomes" id="UP000676336">
    <property type="component" value="Unassembled WGS sequence"/>
</dbReference>
<evidence type="ECO:0000256" key="6">
    <source>
        <dbReference type="SAM" id="Coils"/>
    </source>
</evidence>
<dbReference type="AlphaFoldDB" id="A0A8S2J5F3"/>
<keyword evidence="1 4" id="KW-0728">SH3 domain</keyword>
<dbReference type="PANTHER" id="PTHR46026:SF1">
    <property type="entry name" value="RHO-TYPE GUANINE NUCLEOTIDE EXCHANGE FACTOR, ISOFORM F"/>
    <property type="match status" value="1"/>
</dbReference>